<evidence type="ECO:0000313" key="2">
    <source>
        <dbReference type="EMBL" id="PBK62109.1"/>
    </source>
</evidence>
<accession>A0A2H3ATN8</accession>
<evidence type="ECO:0000313" key="3">
    <source>
        <dbReference type="Proteomes" id="UP000218334"/>
    </source>
</evidence>
<protein>
    <submittedName>
        <fullName evidence="2">Uncharacterized protein</fullName>
    </submittedName>
</protein>
<reference evidence="3" key="1">
    <citation type="journal article" date="2017" name="Nat. Ecol. Evol.">
        <title>Genome expansion and lineage-specific genetic innovations in the forest pathogenic fungi Armillaria.</title>
        <authorList>
            <person name="Sipos G."/>
            <person name="Prasanna A.N."/>
            <person name="Walter M.C."/>
            <person name="O'Connor E."/>
            <person name="Balint B."/>
            <person name="Krizsan K."/>
            <person name="Kiss B."/>
            <person name="Hess J."/>
            <person name="Varga T."/>
            <person name="Slot J."/>
            <person name="Riley R."/>
            <person name="Boka B."/>
            <person name="Rigling D."/>
            <person name="Barry K."/>
            <person name="Lee J."/>
            <person name="Mihaltcheva S."/>
            <person name="LaButti K."/>
            <person name="Lipzen A."/>
            <person name="Waldron R."/>
            <person name="Moloney N.M."/>
            <person name="Sperisen C."/>
            <person name="Kredics L."/>
            <person name="Vagvoelgyi C."/>
            <person name="Patrignani A."/>
            <person name="Fitzpatrick D."/>
            <person name="Nagy I."/>
            <person name="Doyle S."/>
            <person name="Anderson J.B."/>
            <person name="Grigoriev I.V."/>
            <person name="Gueldener U."/>
            <person name="Muensterkoetter M."/>
            <person name="Nagy L.G."/>
        </authorList>
    </citation>
    <scope>NUCLEOTIDE SEQUENCE [LARGE SCALE GENOMIC DNA]</scope>
    <source>
        <strain evidence="3">28-4</strain>
    </source>
</reference>
<evidence type="ECO:0000256" key="1">
    <source>
        <dbReference type="SAM" id="Phobius"/>
    </source>
</evidence>
<proteinExistence type="predicted"/>
<gene>
    <name evidence="2" type="ORF">ARMSODRAFT_964329</name>
</gene>
<dbReference type="AlphaFoldDB" id="A0A2H3ATN8"/>
<feature type="transmembrane region" description="Helical" evidence="1">
    <location>
        <begin position="45"/>
        <end position="63"/>
    </location>
</feature>
<keyword evidence="1" id="KW-0472">Membrane</keyword>
<name>A0A2H3ATN8_9AGAR</name>
<keyword evidence="3" id="KW-1185">Reference proteome</keyword>
<sequence length="107" mass="11631">MGNYPSGRFSVGPGISKNVAECLECQGRKRSLIESNVEECNSTLVITWVFLGLLLLMAGFIRVRRRIRKIADIESKAIHGAVKPSVEDGENVKSQAMIGAVEDPSLA</sequence>
<keyword evidence="1" id="KW-1133">Transmembrane helix</keyword>
<dbReference type="Proteomes" id="UP000218334">
    <property type="component" value="Unassembled WGS sequence"/>
</dbReference>
<dbReference type="EMBL" id="KZ293469">
    <property type="protein sequence ID" value="PBK62109.1"/>
    <property type="molecule type" value="Genomic_DNA"/>
</dbReference>
<keyword evidence="1" id="KW-0812">Transmembrane</keyword>
<organism evidence="2 3">
    <name type="scientific">Armillaria solidipes</name>
    <dbReference type="NCBI Taxonomy" id="1076256"/>
    <lineage>
        <taxon>Eukaryota</taxon>
        <taxon>Fungi</taxon>
        <taxon>Dikarya</taxon>
        <taxon>Basidiomycota</taxon>
        <taxon>Agaricomycotina</taxon>
        <taxon>Agaricomycetes</taxon>
        <taxon>Agaricomycetidae</taxon>
        <taxon>Agaricales</taxon>
        <taxon>Marasmiineae</taxon>
        <taxon>Physalacriaceae</taxon>
        <taxon>Armillaria</taxon>
    </lineage>
</organism>